<feature type="compositionally biased region" description="Polar residues" evidence="9">
    <location>
        <begin position="29"/>
        <end position="41"/>
    </location>
</feature>
<dbReference type="RefSeq" id="XP_040656328.1">
    <property type="nucleotide sequence ID" value="XM_040801295.1"/>
</dbReference>
<dbReference type="GO" id="GO:0005737">
    <property type="term" value="C:cytoplasm"/>
    <property type="evidence" value="ECO:0007669"/>
    <property type="project" value="TreeGrafter"/>
</dbReference>
<evidence type="ECO:0000256" key="6">
    <source>
        <dbReference type="ARBA" id="ARBA00043883"/>
    </source>
</evidence>
<dbReference type="InterPro" id="IPR008631">
    <property type="entry name" value="Glycogen_synth"/>
</dbReference>
<dbReference type="FunCoup" id="A0A151GIQ9">
    <property type="interactions" value="377"/>
</dbReference>
<keyword evidence="4 8" id="KW-0808">Transferase</keyword>
<dbReference type="FunFam" id="3.40.50.2000:FF:000014">
    <property type="entry name" value="Glycogen [starch] synthase"/>
    <property type="match status" value="1"/>
</dbReference>
<name>A0A151GIQ9_DRECN</name>
<dbReference type="STRING" id="98403.A0A151GIQ9"/>
<evidence type="ECO:0000256" key="4">
    <source>
        <dbReference type="ARBA" id="ARBA00022679"/>
    </source>
</evidence>
<evidence type="ECO:0000256" key="2">
    <source>
        <dbReference type="ARBA" id="ARBA00010686"/>
    </source>
</evidence>
<dbReference type="Gene3D" id="3.40.50.2000">
    <property type="entry name" value="Glycogen Phosphorylase B"/>
    <property type="match status" value="2"/>
</dbReference>
<dbReference type="FunFam" id="3.40.50.2000:FF:000045">
    <property type="entry name" value="Glycogen [starch] synthase"/>
    <property type="match status" value="1"/>
</dbReference>
<protein>
    <recommendedName>
        <fullName evidence="8">Glycogen [starch] synthase</fullName>
        <ecNumber evidence="8">2.4.1.11</ecNumber>
    </recommendedName>
</protein>
<evidence type="ECO:0000256" key="8">
    <source>
        <dbReference type="RuleBase" id="RU363104"/>
    </source>
</evidence>
<reference evidence="10 11" key="1">
    <citation type="journal article" date="2016" name="Sci. Rep.">
        <title>Insights into Adaptations to a Near-Obligate Nematode Endoparasitic Lifestyle from the Finished Genome of Drechmeria coniospora.</title>
        <authorList>
            <person name="Zhang L."/>
            <person name="Zhou Z."/>
            <person name="Guo Q."/>
            <person name="Fokkens L."/>
            <person name="Miskei M."/>
            <person name="Pocsi I."/>
            <person name="Zhang W."/>
            <person name="Chen M."/>
            <person name="Wang L."/>
            <person name="Sun Y."/>
            <person name="Donzelli B.G."/>
            <person name="Gibson D.M."/>
            <person name="Nelson D.R."/>
            <person name="Luo J.G."/>
            <person name="Rep M."/>
            <person name="Liu H."/>
            <person name="Yang S."/>
            <person name="Wang J."/>
            <person name="Krasnoff S.B."/>
            <person name="Xu Y."/>
            <person name="Molnar I."/>
            <person name="Lin M."/>
        </authorList>
    </citation>
    <scope>NUCLEOTIDE SEQUENCE [LARGE SCALE GENOMIC DNA]</scope>
    <source>
        <strain evidence="10 11">ARSEF 6962</strain>
    </source>
</reference>
<accession>A0A151GIQ9</accession>
<dbReference type="GeneID" id="63716626"/>
<feature type="region of interest" description="Disordered" evidence="9">
    <location>
        <begin position="1"/>
        <end position="41"/>
    </location>
</feature>
<keyword evidence="11" id="KW-1185">Reference proteome</keyword>
<sequence>MSPPTRTQDTAPESPKSSGSGLVRHSPRPGQTSGQWSADRNQAATGGHTLYSDSYCHVITGAKSARAAGSALFCRRLVACWPDCPVTVTGLFSPLLLLPSADVALPSTILPSFHPTNLPPYFPLVEPFILSFELLTTPPPSYFARSNPKASPTRNLTSSSPEADLFHRPVQACLADPPRTSCCTSFELEHTVGAPWTARRPTSSGSSIRQPGSFDAPCLIDRSDLPPCTSRLFCWIRHSRRDSLESSPAASLVQRPPLDCYSPRSPDLPLAAALARFEATTVEAPTPKPWPPSTTSRRRFATSRTISCLKSPLRWPTEACPPSLRRRARRRPSLTSLSPVGGIYSVLKSKAPVTTAEYGDRYTLIGPLNRQSAAVEVEEMEPTNPNIAMTMAAMKERGIDMVYGRWLIEGAPRVILIDTKTAYGYMDEWKADLWNIASIPSPPGDDETNEAIVFGYLVAWFLGEFVCHEKEKAVIAHFHEWLAGVALPLSKKRRIDVTTIFTTHATILGRYLCAGSVDFYNNLQHFDVDAEAGKRGIYHRYCIERAAAHACDVFTTVSHITAFESEHLLKRKPDGVVPNGLNVTKFAAVHEFQNLHQQAKEKIHDFVRGHFYGHYDFDGDDTLYLFTAGRYEFRNKGVDMFIESLARLNHRLKSSGSKTTVVAFIIMPAQTTSLTVEALKGQAVLKSLRETTHVIEQAIGRRLFERSLKWHEGDPLPDEKELFSSQDRVLLRRRLFAMKRSGLPPVVTHNMANDHEDPILNQIRRVQLFNHPTDRVKVIFHPEFLNSANPVLPLDYDDFVRGCHLGVFPSYYEPWGYTPAECTVMGVPSITTNLSGFGCYMEELIENTTDYGIYIVDRRSKGVDDSVNQLTGHMFDFCAKTRRQRINQRNRTERLSELLDWKRMGMEYIKARQLALRRAYPNSYGRLDDDESDFMPGVEQKITRPLSVPGSPRDKSGMMTPGDFASLQEGREGLSTEDYVAWKLPDEEDPDEYPFPLTLRSKKPSVGDEAPGAVMEPTLNGN</sequence>
<dbReference type="EMBL" id="LAYC01000002">
    <property type="protein sequence ID" value="KYK56976.1"/>
    <property type="molecule type" value="Genomic_DNA"/>
</dbReference>
<dbReference type="InParanoid" id="A0A151GIQ9"/>
<evidence type="ECO:0000313" key="11">
    <source>
        <dbReference type="Proteomes" id="UP000076580"/>
    </source>
</evidence>
<feature type="region of interest" description="Disordered" evidence="9">
    <location>
        <begin position="943"/>
        <end position="972"/>
    </location>
</feature>
<dbReference type="Pfam" id="PF05693">
    <property type="entry name" value="Glycogen_syn"/>
    <property type="match status" value="1"/>
</dbReference>
<dbReference type="GO" id="GO:0005978">
    <property type="term" value="P:glycogen biosynthetic process"/>
    <property type="evidence" value="ECO:0007669"/>
    <property type="project" value="UniProtKB-UniPathway"/>
</dbReference>
<dbReference type="PANTHER" id="PTHR10176">
    <property type="entry name" value="GLYCOGEN SYNTHASE"/>
    <property type="match status" value="1"/>
</dbReference>
<evidence type="ECO:0000256" key="3">
    <source>
        <dbReference type="ARBA" id="ARBA00022676"/>
    </source>
</evidence>
<organism evidence="10 11">
    <name type="scientific">Drechmeria coniospora</name>
    <name type="common">Nematophagous fungus</name>
    <name type="synonym">Meria coniospora</name>
    <dbReference type="NCBI Taxonomy" id="98403"/>
    <lineage>
        <taxon>Eukaryota</taxon>
        <taxon>Fungi</taxon>
        <taxon>Dikarya</taxon>
        <taxon>Ascomycota</taxon>
        <taxon>Pezizomycotina</taxon>
        <taxon>Sordariomycetes</taxon>
        <taxon>Hypocreomycetidae</taxon>
        <taxon>Hypocreales</taxon>
        <taxon>Ophiocordycipitaceae</taxon>
        <taxon>Drechmeria</taxon>
    </lineage>
</organism>
<feature type="region of interest" description="Disordered" evidence="9">
    <location>
        <begin position="985"/>
        <end position="1022"/>
    </location>
</feature>
<dbReference type="GO" id="GO:0004373">
    <property type="term" value="F:alpha-1,4-glucan glucosyltransferase (UDP-glucose donor) activity"/>
    <property type="evidence" value="ECO:0007669"/>
    <property type="project" value="UniProtKB-EC"/>
</dbReference>
<dbReference type="PANTHER" id="PTHR10176:SF3">
    <property type="entry name" value="GLYCOGEN [STARCH] SYNTHASE"/>
    <property type="match status" value="1"/>
</dbReference>
<comment type="pathway">
    <text evidence="1 8">Glycan biosynthesis; glycogen biosynthesis.</text>
</comment>
<comment type="function">
    <text evidence="8">Transfers the glycosyl residue from UDP-Glc to the non-reducing end of alpha-1,4-glucan.</text>
</comment>
<feature type="compositionally biased region" description="Polar residues" evidence="9">
    <location>
        <begin position="1"/>
        <end position="20"/>
    </location>
</feature>
<dbReference type="UniPathway" id="UPA00164"/>
<keyword evidence="5 8" id="KW-0320">Glycogen biosynthesis</keyword>
<dbReference type="EC" id="2.4.1.11" evidence="8"/>
<keyword evidence="3 8" id="KW-0328">Glycosyltransferase</keyword>
<comment type="catalytic activity">
    <reaction evidence="7">
        <text>[(1-&gt;4)-alpha-D-glucosyl](n) + UDP-alpha-D-glucose = [(1-&gt;4)-alpha-D-glucosyl](n+1) + UDP + H(+)</text>
        <dbReference type="Rhea" id="RHEA:18549"/>
        <dbReference type="Rhea" id="RHEA-COMP:9584"/>
        <dbReference type="Rhea" id="RHEA-COMP:9587"/>
        <dbReference type="ChEBI" id="CHEBI:15378"/>
        <dbReference type="ChEBI" id="CHEBI:15444"/>
        <dbReference type="ChEBI" id="CHEBI:58223"/>
        <dbReference type="ChEBI" id="CHEBI:58885"/>
        <dbReference type="EC" id="2.4.1.11"/>
    </reaction>
    <physiologicalReaction direction="left-to-right" evidence="7">
        <dbReference type="Rhea" id="RHEA:18550"/>
    </physiologicalReaction>
</comment>
<comment type="caution">
    <text evidence="10">The sequence shown here is derived from an EMBL/GenBank/DDBJ whole genome shotgun (WGS) entry which is preliminary data.</text>
</comment>
<dbReference type="AlphaFoldDB" id="A0A151GIQ9"/>
<dbReference type="Proteomes" id="UP000076580">
    <property type="component" value="Chromosome 02"/>
</dbReference>
<evidence type="ECO:0000313" key="10">
    <source>
        <dbReference type="EMBL" id="KYK56976.1"/>
    </source>
</evidence>
<evidence type="ECO:0000256" key="7">
    <source>
        <dbReference type="ARBA" id="ARBA00047345"/>
    </source>
</evidence>
<evidence type="ECO:0000256" key="9">
    <source>
        <dbReference type="SAM" id="MobiDB-lite"/>
    </source>
</evidence>
<evidence type="ECO:0000256" key="5">
    <source>
        <dbReference type="ARBA" id="ARBA00023056"/>
    </source>
</evidence>
<comment type="similarity">
    <text evidence="2 8">Belongs to the glycosyltransferase 3 family.</text>
</comment>
<proteinExistence type="inferred from homology"/>
<comment type="function">
    <text evidence="6">Glycogen synthase participates in the glycogen biosynthetic process along with glycogenin and glycogen branching enzyme. Extends the primer composed of a few glucose units formed by glycogenin by adding new glucose units to it. In this context, glycogen synthase transfers the glycosyl residue from UDP-Glc to the non-reducing end of alpha-1,4-glucan.</text>
</comment>
<gene>
    <name evidence="10" type="ORF">DCS_03983</name>
</gene>
<dbReference type="SUPFAM" id="SSF53756">
    <property type="entry name" value="UDP-Glycosyltransferase/glycogen phosphorylase"/>
    <property type="match status" value="2"/>
</dbReference>
<evidence type="ECO:0000256" key="1">
    <source>
        <dbReference type="ARBA" id="ARBA00004964"/>
    </source>
</evidence>
<dbReference type="Gene3D" id="6.10.260.10">
    <property type="match status" value="1"/>
</dbReference>